<feature type="transmembrane region" description="Helical" evidence="1">
    <location>
        <begin position="255"/>
        <end position="273"/>
    </location>
</feature>
<feature type="transmembrane region" description="Helical" evidence="1">
    <location>
        <begin position="282"/>
        <end position="305"/>
    </location>
</feature>
<dbReference type="OMA" id="WWINRLP"/>
<dbReference type="InterPro" id="IPR050879">
    <property type="entry name" value="Acyltransferase_3"/>
</dbReference>
<evidence type="ECO:0000256" key="1">
    <source>
        <dbReference type="SAM" id="Phobius"/>
    </source>
</evidence>
<dbReference type="RefSeq" id="XP_016607098.1">
    <property type="nucleotide sequence ID" value="XM_016757498.1"/>
</dbReference>
<dbReference type="Pfam" id="PF01757">
    <property type="entry name" value="Acyl_transf_3"/>
    <property type="match status" value="1"/>
</dbReference>
<dbReference type="InParanoid" id="A0A0L0HE73"/>
<feature type="transmembrane region" description="Helical" evidence="1">
    <location>
        <begin position="179"/>
        <end position="196"/>
    </location>
</feature>
<keyword evidence="4" id="KW-1185">Reference proteome</keyword>
<name>A0A0L0HE73_SPIPD</name>
<evidence type="ECO:0000259" key="2">
    <source>
        <dbReference type="Pfam" id="PF01757"/>
    </source>
</evidence>
<dbReference type="PANTHER" id="PTHR23028:SF134">
    <property type="entry name" value="PUTATIVE (AFU_ORTHOLOGUE AFUA_4G08520)-RELATED"/>
    <property type="match status" value="1"/>
</dbReference>
<feature type="transmembrane region" description="Helical" evidence="1">
    <location>
        <begin position="325"/>
        <end position="344"/>
    </location>
</feature>
<dbReference type="InterPro" id="IPR002656">
    <property type="entry name" value="Acyl_transf_3_dom"/>
</dbReference>
<dbReference type="GO" id="GO:0016747">
    <property type="term" value="F:acyltransferase activity, transferring groups other than amino-acyl groups"/>
    <property type="evidence" value="ECO:0007669"/>
    <property type="project" value="InterPro"/>
</dbReference>
<sequence>MNDMASRQRIEHEVLHIPAPSSISSVDSEASTDEVTLNVSDDEKQNSARKIDMPIFPLARTSTGCSLTKPLPHSVTSHPSPVSPIEQKKVVRKLDYLEGLRGLAACIVLNEHFTLYNLSYDQTTKENWGKIGYQFGKVFVAGKLAVSLFFILSGRVLAIAYLKKPDSDRLASAFFRRPFRLIIPVFGSLLIHWAVYRLNWYAPVHDAASVLDSWRSAEGTVKGFEEPTLSNAILNTLTLFVPGGRSVNYPHAPQWTIGIELQGSFLVFIVALITQSYFRHRWVIYAVLVFWFFWTETWFADFMVGLWLADLAQSGVFGRIQSSRLIWPFRLALVFLTLITMVQFPKLSDKLSEWSAGWSFDTGKAAIGRDFEPPWYQFHINYFYSSTCFALLLEVTPLLQRVFEISPIKFLGRVSFGMYLLHPVVFLTFGSIMVSIIFRGLPGRPWWLKVGLVYCSTFAMILVVSWLFYKTFDQWSMDFGRWLERLMKAEWSVGSFMAWTRRRAKANSPAAWRAWSWRTWRTIKAYPGRKYAIFKRSISRYRRRTSEVQV</sequence>
<dbReference type="GeneID" id="27692464"/>
<accession>A0A0L0HE73</accession>
<protein>
    <recommendedName>
        <fullName evidence="2">Acyltransferase 3 domain-containing protein</fullName>
    </recommendedName>
</protein>
<reference evidence="3 4" key="1">
    <citation type="submission" date="2009-08" db="EMBL/GenBank/DDBJ databases">
        <title>The Genome Sequence of Spizellomyces punctatus strain DAOM BR117.</title>
        <authorList>
            <consortium name="The Broad Institute Genome Sequencing Platform"/>
            <person name="Russ C."/>
            <person name="Cuomo C."/>
            <person name="Shea T."/>
            <person name="Young S.K."/>
            <person name="Zeng Q."/>
            <person name="Koehrsen M."/>
            <person name="Haas B."/>
            <person name="Borodovsky M."/>
            <person name="Guigo R."/>
            <person name="Alvarado L."/>
            <person name="Berlin A."/>
            <person name="Bochicchio J."/>
            <person name="Borenstein D."/>
            <person name="Chapman S."/>
            <person name="Chen Z."/>
            <person name="Engels R."/>
            <person name="Freedman E."/>
            <person name="Gellesch M."/>
            <person name="Goldberg J."/>
            <person name="Griggs A."/>
            <person name="Gujja S."/>
            <person name="Heiman D."/>
            <person name="Hepburn T."/>
            <person name="Howarth C."/>
            <person name="Jen D."/>
            <person name="Larson L."/>
            <person name="Lewis B."/>
            <person name="Mehta T."/>
            <person name="Park D."/>
            <person name="Pearson M."/>
            <person name="Roberts A."/>
            <person name="Saif S."/>
            <person name="Shenoy N."/>
            <person name="Sisk P."/>
            <person name="Stolte C."/>
            <person name="Sykes S."/>
            <person name="Thomson T."/>
            <person name="Walk T."/>
            <person name="White J."/>
            <person name="Yandava C."/>
            <person name="Burger G."/>
            <person name="Gray M.W."/>
            <person name="Holland P.W.H."/>
            <person name="King N."/>
            <person name="Lang F.B.F."/>
            <person name="Roger A.J."/>
            <person name="Ruiz-Trillo I."/>
            <person name="Lander E."/>
            <person name="Nusbaum C."/>
        </authorList>
    </citation>
    <scope>NUCLEOTIDE SEQUENCE [LARGE SCALE GENOMIC DNA]</scope>
    <source>
        <strain evidence="3 4">DAOM BR117</strain>
    </source>
</reference>
<organism evidence="3 4">
    <name type="scientific">Spizellomyces punctatus (strain DAOM BR117)</name>
    <dbReference type="NCBI Taxonomy" id="645134"/>
    <lineage>
        <taxon>Eukaryota</taxon>
        <taxon>Fungi</taxon>
        <taxon>Fungi incertae sedis</taxon>
        <taxon>Chytridiomycota</taxon>
        <taxon>Chytridiomycota incertae sedis</taxon>
        <taxon>Chytridiomycetes</taxon>
        <taxon>Spizellomycetales</taxon>
        <taxon>Spizellomycetaceae</taxon>
        <taxon>Spizellomyces</taxon>
    </lineage>
</organism>
<evidence type="ECO:0000313" key="4">
    <source>
        <dbReference type="Proteomes" id="UP000053201"/>
    </source>
</evidence>
<evidence type="ECO:0000313" key="3">
    <source>
        <dbReference type="EMBL" id="KNC99058.1"/>
    </source>
</evidence>
<dbReference type="AlphaFoldDB" id="A0A0L0HE73"/>
<dbReference type="Proteomes" id="UP000053201">
    <property type="component" value="Unassembled WGS sequence"/>
</dbReference>
<proteinExistence type="predicted"/>
<keyword evidence="1" id="KW-0812">Transmembrane</keyword>
<feature type="transmembrane region" description="Helical" evidence="1">
    <location>
        <begin position="419"/>
        <end position="440"/>
    </location>
</feature>
<dbReference type="VEuPathDB" id="FungiDB:SPPG_09339"/>
<feature type="transmembrane region" description="Helical" evidence="1">
    <location>
        <begin position="446"/>
        <end position="469"/>
    </location>
</feature>
<dbReference type="OrthoDB" id="10031269at2759"/>
<keyword evidence="1" id="KW-1133">Transmembrane helix</keyword>
<feature type="domain" description="Acyltransferase 3" evidence="2">
    <location>
        <begin position="95"/>
        <end position="469"/>
    </location>
</feature>
<dbReference type="STRING" id="645134.A0A0L0HE73"/>
<feature type="transmembrane region" description="Helical" evidence="1">
    <location>
        <begin position="138"/>
        <end position="158"/>
    </location>
</feature>
<dbReference type="eggNOG" id="ENOG502SHP9">
    <property type="taxonomic scope" value="Eukaryota"/>
</dbReference>
<gene>
    <name evidence="3" type="ORF">SPPG_09339</name>
</gene>
<dbReference type="EMBL" id="KQ257459">
    <property type="protein sequence ID" value="KNC99058.1"/>
    <property type="molecule type" value="Genomic_DNA"/>
</dbReference>
<keyword evidence="1" id="KW-0472">Membrane</keyword>
<dbReference type="PANTHER" id="PTHR23028">
    <property type="entry name" value="ACETYLTRANSFERASE"/>
    <property type="match status" value="1"/>
</dbReference>